<dbReference type="PANTHER" id="PTHR34859:SF2">
    <property type="entry name" value="LYSM DOMAIN-CONTAINING PROTEIN"/>
    <property type="match status" value="1"/>
</dbReference>
<protein>
    <submittedName>
        <fullName evidence="2">Uncharacterized protein</fullName>
    </submittedName>
</protein>
<name>A0AAD7MRT5_9AGAR</name>
<feature type="compositionally biased region" description="Basic and acidic residues" evidence="1">
    <location>
        <begin position="735"/>
        <end position="747"/>
    </location>
</feature>
<feature type="compositionally biased region" description="Basic and acidic residues" evidence="1">
    <location>
        <begin position="1"/>
        <end position="10"/>
    </location>
</feature>
<feature type="region of interest" description="Disordered" evidence="1">
    <location>
        <begin position="1"/>
        <end position="99"/>
    </location>
</feature>
<feature type="compositionally biased region" description="Basic and acidic residues" evidence="1">
    <location>
        <begin position="651"/>
        <end position="661"/>
    </location>
</feature>
<feature type="compositionally biased region" description="Basic and acidic residues" evidence="1">
    <location>
        <begin position="147"/>
        <end position="162"/>
    </location>
</feature>
<dbReference type="Proteomes" id="UP001215598">
    <property type="component" value="Unassembled WGS sequence"/>
</dbReference>
<gene>
    <name evidence="2" type="ORF">B0H16DRAFT_1734310</name>
</gene>
<feature type="compositionally biased region" description="Acidic residues" evidence="1">
    <location>
        <begin position="877"/>
        <end position="895"/>
    </location>
</feature>
<sequence>MREGGHDGGTRESANPAEQLRLPKAVSDNNEEDELAGGEEEEEEEGKEKEQEEEEEEEEEEEQEQQGDKEEQGQWEEPGGDREDRQQNGDNGVDNLLLVNEGEGDLTELLKDNNFLDLIRSPSPPHRSPFPSRDKSLSPPHRSPSLPRDKTPSPQSEKEKSPPHPLSPPPQPLKTPPPQHPSSPPPQPPKAPPPQRPPSPPPQPPKTPPPHPPKTPAPAYPSEFHSQAQLPVSPAPPAAKQPAPQLHAPRTTINLGGGSWGDRRGMNDRPQLFGKIKQKRHLGEVQKASMKLKRDLHKKSKAEMQLAVLAVGEYHAKAFEATEDLALKYGKTVDDIHHAIRGMDTFKRRRSTSLHNAKVWRYAQEINAGREDGQKYKANAVAAMLKNSTQFDGMTKSEAATLLTEFEAYKSAKLQATPRLSHAAAAWEVNSFTKKMEVELDAMQERTGALAFLVVARSDVDDTLRPGIYGSNEALDYFPHCMSMTGHQFTLKYDHWAVNRDATALDVGCVNPQYCLPLQTEAKVGKKVIMKYSDYDAILTDHGYELIGWPADIPFAAPSNLATVDKLRPLRDALLNGTCRWEAMSTERKAEHAAKVTAAAAADVRKKERSDKGKTRSEAAAEREKRKHDEGGANKGGAKKKRRTNLSGLTEEERTEHIRNREAKKKRRQRAKLCGEDFVSEEDQPAAPARKKRKRAGEEDDGAAAKRKRPARGRGVLSRPTVSDSEDGEYTPAQEKGKGKGKEKEKSEEEEEEDDEDEEDDKSSDDSRSDPDLPRTHLPYSAQPSKRHHEHYPLFAATKKICLADRDKAQALRKAAKKKAALAGSDHGALQQKIAARRSPQKQAPGPRPAPRPVKPVASTSRLPKTLTQVDLSPSNEEQEDDPDADKEDDVAPES</sequence>
<dbReference type="AlphaFoldDB" id="A0AAD7MRT5"/>
<feature type="compositionally biased region" description="Pro residues" evidence="1">
    <location>
        <begin position="163"/>
        <end position="219"/>
    </location>
</feature>
<keyword evidence="3" id="KW-1185">Reference proteome</keyword>
<dbReference type="PRINTS" id="PR01217">
    <property type="entry name" value="PRICHEXTENSN"/>
</dbReference>
<feature type="region of interest" description="Disordered" evidence="1">
    <location>
        <begin position="117"/>
        <end position="268"/>
    </location>
</feature>
<feature type="compositionally biased region" description="Acidic residues" evidence="1">
    <location>
        <begin position="748"/>
        <end position="763"/>
    </location>
</feature>
<proteinExistence type="predicted"/>
<feature type="region of interest" description="Disordered" evidence="1">
    <location>
        <begin position="600"/>
        <end position="792"/>
    </location>
</feature>
<dbReference type="EMBL" id="JARKIB010000167">
    <property type="protein sequence ID" value="KAJ7729143.1"/>
    <property type="molecule type" value="Genomic_DNA"/>
</dbReference>
<evidence type="ECO:0000256" key="1">
    <source>
        <dbReference type="SAM" id="MobiDB-lite"/>
    </source>
</evidence>
<evidence type="ECO:0000313" key="2">
    <source>
        <dbReference type="EMBL" id="KAJ7729143.1"/>
    </source>
</evidence>
<organism evidence="2 3">
    <name type="scientific">Mycena metata</name>
    <dbReference type="NCBI Taxonomy" id="1033252"/>
    <lineage>
        <taxon>Eukaryota</taxon>
        <taxon>Fungi</taxon>
        <taxon>Dikarya</taxon>
        <taxon>Basidiomycota</taxon>
        <taxon>Agaricomycotina</taxon>
        <taxon>Agaricomycetes</taxon>
        <taxon>Agaricomycetidae</taxon>
        <taxon>Agaricales</taxon>
        <taxon>Marasmiineae</taxon>
        <taxon>Mycenaceae</taxon>
        <taxon>Mycena</taxon>
    </lineage>
</organism>
<evidence type="ECO:0000313" key="3">
    <source>
        <dbReference type="Proteomes" id="UP001215598"/>
    </source>
</evidence>
<feature type="compositionally biased region" description="Basic and acidic residues" evidence="1">
    <location>
        <begin position="603"/>
        <end position="632"/>
    </location>
</feature>
<feature type="compositionally biased region" description="Low complexity" evidence="1">
    <location>
        <begin position="240"/>
        <end position="249"/>
    </location>
</feature>
<reference evidence="2" key="1">
    <citation type="submission" date="2023-03" db="EMBL/GenBank/DDBJ databases">
        <title>Massive genome expansion in bonnet fungi (Mycena s.s.) driven by repeated elements and novel gene families across ecological guilds.</title>
        <authorList>
            <consortium name="Lawrence Berkeley National Laboratory"/>
            <person name="Harder C.B."/>
            <person name="Miyauchi S."/>
            <person name="Viragh M."/>
            <person name="Kuo A."/>
            <person name="Thoen E."/>
            <person name="Andreopoulos B."/>
            <person name="Lu D."/>
            <person name="Skrede I."/>
            <person name="Drula E."/>
            <person name="Henrissat B."/>
            <person name="Morin E."/>
            <person name="Kohler A."/>
            <person name="Barry K."/>
            <person name="LaButti K."/>
            <person name="Morin E."/>
            <person name="Salamov A."/>
            <person name="Lipzen A."/>
            <person name="Mereny Z."/>
            <person name="Hegedus B."/>
            <person name="Baldrian P."/>
            <person name="Stursova M."/>
            <person name="Weitz H."/>
            <person name="Taylor A."/>
            <person name="Grigoriev I.V."/>
            <person name="Nagy L.G."/>
            <person name="Martin F."/>
            <person name="Kauserud H."/>
        </authorList>
    </citation>
    <scope>NUCLEOTIDE SEQUENCE</scope>
    <source>
        <strain evidence="2">CBHHK182m</strain>
    </source>
</reference>
<feature type="compositionally biased region" description="Basic residues" evidence="1">
    <location>
        <begin position="662"/>
        <end position="671"/>
    </location>
</feature>
<feature type="region of interest" description="Disordered" evidence="1">
    <location>
        <begin position="817"/>
        <end position="895"/>
    </location>
</feature>
<dbReference type="PANTHER" id="PTHR34859">
    <property type="entry name" value="UNNAMED PRODUCT"/>
    <property type="match status" value="1"/>
</dbReference>
<feature type="compositionally biased region" description="Polar residues" evidence="1">
    <location>
        <begin position="858"/>
        <end position="876"/>
    </location>
</feature>
<comment type="caution">
    <text evidence="2">The sequence shown here is derived from an EMBL/GenBank/DDBJ whole genome shotgun (WGS) entry which is preliminary data.</text>
</comment>
<feature type="compositionally biased region" description="Acidic residues" evidence="1">
    <location>
        <begin position="29"/>
        <end position="65"/>
    </location>
</feature>
<feature type="compositionally biased region" description="Low complexity" evidence="1">
    <location>
        <begin position="137"/>
        <end position="146"/>
    </location>
</feature>
<feature type="compositionally biased region" description="Basic and acidic residues" evidence="1">
    <location>
        <begin position="764"/>
        <end position="775"/>
    </location>
</feature>
<accession>A0AAD7MRT5</accession>